<keyword evidence="2" id="KW-1185">Reference proteome</keyword>
<accession>A0AC61QIX3</accession>
<proteinExistence type="predicted"/>
<organism evidence="1 2">
    <name type="scientific">Candidatus Syntrophosphaera thermopropionivorans</name>
    <dbReference type="NCBI Taxonomy" id="2593015"/>
    <lineage>
        <taxon>Bacteria</taxon>
        <taxon>Pseudomonadati</taxon>
        <taxon>Candidatus Cloacimonadota</taxon>
        <taxon>Candidatus Cloacimonadia</taxon>
        <taxon>Candidatus Cloacimonadales</taxon>
        <taxon>Candidatus Cloacimonadaceae</taxon>
        <taxon>Candidatus Syntrophosphaera</taxon>
    </lineage>
</organism>
<comment type="caution">
    <text evidence="1">The sequence shown here is derived from an EMBL/GenBank/DDBJ whole genome shotgun (WGS) entry which is preliminary data.</text>
</comment>
<evidence type="ECO:0000313" key="2">
    <source>
        <dbReference type="Proteomes" id="UP000294588"/>
    </source>
</evidence>
<dbReference type="EMBL" id="SMOG01000013">
    <property type="protein sequence ID" value="TDF72883.1"/>
    <property type="molecule type" value="Genomic_DNA"/>
</dbReference>
<dbReference type="Proteomes" id="UP000294588">
    <property type="component" value="Unassembled WGS sequence"/>
</dbReference>
<reference evidence="1" key="1">
    <citation type="submission" date="2019-03" db="EMBL/GenBank/DDBJ databases">
        <title>Candidatus Syntrophosphaera thermopropionivorans: a novel player in syntrophic propionate oxidation during anaerobic digestion.</title>
        <authorList>
            <person name="Dyksma S."/>
        </authorList>
    </citation>
    <scope>NUCLEOTIDE SEQUENCE</scope>
    <source>
        <strain evidence="1">W5</strain>
    </source>
</reference>
<sequence length="198" mass="22233">MIISPALEKLIQALTRFPGIGKKTAQRMAWYLVSQDKSFGLELAEIIKQTVENITTCSLCNMLSESDPCPFCTSSERTDSLLCVVESSADIQIIENMNEYKGRYFVLGHLLSPIDGYGPEQIHSAQFLQAIERFHPQEVILALKPSPEGEATIHYLCELLKDKDIKVTRLSTGLPFGGDLEYSSMLTLSNAWKRRYPV</sequence>
<evidence type="ECO:0000313" key="1">
    <source>
        <dbReference type="EMBL" id="TDF72883.1"/>
    </source>
</evidence>
<name>A0AC61QIX3_9BACT</name>
<protein>
    <submittedName>
        <fullName evidence="1">Recombination protein RecR</fullName>
    </submittedName>
</protein>
<gene>
    <name evidence="1" type="primary">recR</name>
    <name evidence="1" type="ORF">E0946_04835</name>
</gene>